<feature type="compositionally biased region" description="Basic and acidic residues" evidence="11">
    <location>
        <begin position="281"/>
        <end position="294"/>
    </location>
</feature>
<feature type="compositionally biased region" description="Basic and acidic residues" evidence="11">
    <location>
        <begin position="211"/>
        <end position="221"/>
    </location>
</feature>
<name>A0A9P8LIZ9_9PEZI</name>
<reference evidence="12" key="1">
    <citation type="submission" date="2021-03" db="EMBL/GenBank/DDBJ databases">
        <title>Comparative genomics and phylogenomic investigation of the class Geoglossomycetes provide insights into ecological specialization and systematics.</title>
        <authorList>
            <person name="Melie T."/>
            <person name="Pirro S."/>
            <person name="Miller A.N."/>
            <person name="Quandt A."/>
        </authorList>
    </citation>
    <scope>NUCLEOTIDE SEQUENCE</scope>
    <source>
        <strain evidence="12">CAQ_001_2017</strain>
    </source>
</reference>
<feature type="region of interest" description="Disordered" evidence="11">
    <location>
        <begin position="1"/>
        <end position="56"/>
    </location>
</feature>
<keyword evidence="13" id="KW-1185">Reference proteome</keyword>
<evidence type="ECO:0000256" key="7">
    <source>
        <dbReference type="ARBA" id="ARBA00023242"/>
    </source>
</evidence>
<keyword evidence="5 10" id="KW-0698">rRNA processing</keyword>
<evidence type="ECO:0000256" key="1">
    <source>
        <dbReference type="ARBA" id="ARBA00004604"/>
    </source>
</evidence>
<dbReference type="EMBL" id="JAGHQM010000016">
    <property type="protein sequence ID" value="KAH0566324.1"/>
    <property type="molecule type" value="Genomic_DNA"/>
</dbReference>
<dbReference type="PANTHER" id="PTHR21738:SF0">
    <property type="entry name" value="RIBOSOMAL RNA PROCESSING PROTEIN 36 HOMOLOG"/>
    <property type="match status" value="1"/>
</dbReference>
<evidence type="ECO:0000313" key="13">
    <source>
        <dbReference type="Proteomes" id="UP000750711"/>
    </source>
</evidence>
<feature type="region of interest" description="Disordered" evidence="11">
    <location>
        <begin position="72"/>
        <end position="161"/>
    </location>
</feature>
<evidence type="ECO:0000256" key="10">
    <source>
        <dbReference type="RuleBase" id="RU368027"/>
    </source>
</evidence>
<comment type="subunit">
    <text evidence="3 10">Associates with 90S and pre-40S pre-ribosomal particles.</text>
</comment>
<keyword evidence="6" id="KW-0175">Coiled coil</keyword>
<keyword evidence="4 10" id="KW-0690">Ribosome biogenesis</keyword>
<proteinExistence type="inferred from homology"/>
<dbReference type="GO" id="GO:0000462">
    <property type="term" value="P:maturation of SSU-rRNA from tricistronic rRNA transcript (SSU-rRNA, 5.8S rRNA, LSU-rRNA)"/>
    <property type="evidence" value="ECO:0007669"/>
    <property type="project" value="TreeGrafter"/>
</dbReference>
<evidence type="ECO:0000256" key="2">
    <source>
        <dbReference type="ARBA" id="ARBA00009418"/>
    </source>
</evidence>
<comment type="similarity">
    <text evidence="2 10">Belongs to the RRP36 family.</text>
</comment>
<keyword evidence="7 10" id="KW-0539">Nucleus</keyword>
<gene>
    <name evidence="12" type="ORF">GP486_000295</name>
</gene>
<evidence type="ECO:0000256" key="5">
    <source>
        <dbReference type="ARBA" id="ARBA00022552"/>
    </source>
</evidence>
<keyword evidence="8 10" id="KW-0687">Ribonucleoprotein</keyword>
<sequence length="294" mass="33592">MSLHRALGTVQRRVRPRKERSDDEALYDDDSPFSGAESGAVEERSSSSDLETDQDVDIGSVSFGALAKAQSSIGISMDSPGSERRDVPHRQVQKTRRGQDGKDHTGEELPRKGQNEAFGRSSKHAPIELSSKKAVSRKRDAVVIPKRESRDPRFDPLTGPLDEGKVRKDYAFLEGYREIEMKSIRDEIRRAKDEAVKETLKRELLSMESKKKAQAAKDKQQDILNAHRKKEKELIKQGKKPFYLKKAEQKKMALMERYGKLKGKQLSRVIERKRKKRASREKKNLPSPRREVKS</sequence>
<comment type="subcellular location">
    <subcellularLocation>
        <location evidence="1 10">Nucleus</location>
        <location evidence="1 10">Nucleolus</location>
    </subcellularLocation>
</comment>
<accession>A0A9P8LIZ9</accession>
<dbReference type="AlphaFoldDB" id="A0A9P8LIZ9"/>
<evidence type="ECO:0000256" key="4">
    <source>
        <dbReference type="ARBA" id="ARBA00022517"/>
    </source>
</evidence>
<feature type="compositionally biased region" description="Basic and acidic residues" evidence="11">
    <location>
        <begin position="137"/>
        <end position="154"/>
    </location>
</feature>
<evidence type="ECO:0000256" key="3">
    <source>
        <dbReference type="ARBA" id="ARBA00011167"/>
    </source>
</evidence>
<organism evidence="12 13">
    <name type="scientific">Trichoglossum hirsutum</name>
    <dbReference type="NCBI Taxonomy" id="265104"/>
    <lineage>
        <taxon>Eukaryota</taxon>
        <taxon>Fungi</taxon>
        <taxon>Dikarya</taxon>
        <taxon>Ascomycota</taxon>
        <taxon>Pezizomycotina</taxon>
        <taxon>Geoglossomycetes</taxon>
        <taxon>Geoglossales</taxon>
        <taxon>Geoglossaceae</taxon>
        <taxon>Trichoglossum</taxon>
    </lineage>
</organism>
<dbReference type="Pfam" id="PF06102">
    <property type="entry name" value="RRP36"/>
    <property type="match status" value="1"/>
</dbReference>
<dbReference type="PANTHER" id="PTHR21738">
    <property type="entry name" value="RIBOSOMAL RNA PROCESSING PROTEIN 36 HOMOLOG"/>
    <property type="match status" value="1"/>
</dbReference>
<dbReference type="GO" id="GO:0005730">
    <property type="term" value="C:nucleolus"/>
    <property type="evidence" value="ECO:0007669"/>
    <property type="project" value="UniProtKB-SubCell"/>
</dbReference>
<evidence type="ECO:0000256" key="8">
    <source>
        <dbReference type="ARBA" id="ARBA00023274"/>
    </source>
</evidence>
<evidence type="ECO:0000313" key="12">
    <source>
        <dbReference type="EMBL" id="KAH0566324.1"/>
    </source>
</evidence>
<comment type="caution">
    <text evidence="12">The sequence shown here is derived from an EMBL/GenBank/DDBJ whole genome shotgun (WGS) entry which is preliminary data.</text>
</comment>
<dbReference type="Proteomes" id="UP000750711">
    <property type="component" value="Unassembled WGS sequence"/>
</dbReference>
<feature type="region of interest" description="Disordered" evidence="11">
    <location>
        <begin position="265"/>
        <end position="294"/>
    </location>
</feature>
<protein>
    <recommendedName>
        <fullName evidence="10">rRNA biogenesis protein RRP36</fullName>
    </recommendedName>
</protein>
<comment type="function">
    <text evidence="9 10">Component of the 90S pre-ribosome involved in the maturation of rRNAs. Required for early cleavages of the pre-RNAs in the 40S ribosomal subunit maturation pathway.</text>
</comment>
<dbReference type="GO" id="GO:0030686">
    <property type="term" value="C:90S preribosome"/>
    <property type="evidence" value="ECO:0007669"/>
    <property type="project" value="TreeGrafter"/>
</dbReference>
<evidence type="ECO:0000256" key="11">
    <source>
        <dbReference type="SAM" id="MobiDB-lite"/>
    </source>
</evidence>
<feature type="compositionally biased region" description="Basic residues" evidence="11">
    <location>
        <begin position="265"/>
        <end position="280"/>
    </location>
</feature>
<feature type="region of interest" description="Disordered" evidence="11">
    <location>
        <begin position="211"/>
        <end position="237"/>
    </location>
</feature>
<feature type="compositionally biased region" description="Basic and acidic residues" evidence="11">
    <location>
        <begin position="97"/>
        <end position="114"/>
    </location>
</feature>
<evidence type="ECO:0000256" key="9">
    <source>
        <dbReference type="ARBA" id="ARBA00025053"/>
    </source>
</evidence>
<evidence type="ECO:0000256" key="6">
    <source>
        <dbReference type="ARBA" id="ARBA00023054"/>
    </source>
</evidence>
<feature type="compositionally biased region" description="Acidic residues" evidence="11">
    <location>
        <begin position="22"/>
        <end position="31"/>
    </location>
</feature>
<dbReference type="InterPro" id="IPR009292">
    <property type="entry name" value="RRP36"/>
</dbReference>